<dbReference type="GO" id="GO:0005576">
    <property type="term" value="C:extracellular region"/>
    <property type="evidence" value="ECO:0007669"/>
    <property type="project" value="InterPro"/>
</dbReference>
<dbReference type="Gene3D" id="3.40.50.2000">
    <property type="entry name" value="Glycogen Phosphorylase B"/>
    <property type="match status" value="1"/>
</dbReference>
<comment type="function">
    <text evidence="6">Causes loosening and extension of plant cell walls by disrupting non-covalent bonding between cellulose microfibrils and matrix glucans. No enzymatic activity has been found.</text>
</comment>
<dbReference type="InterPro" id="IPR036749">
    <property type="entry name" value="Expansin_CBD_sf"/>
</dbReference>
<keyword evidence="5" id="KW-0472">Membrane</keyword>
<dbReference type="InterPro" id="IPR007112">
    <property type="entry name" value="Expansin/allergen_DPBB_dom"/>
</dbReference>
<dbReference type="InterPro" id="IPR009009">
    <property type="entry name" value="RlpA-like_DPBB"/>
</dbReference>
<dbReference type="InterPro" id="IPR007117">
    <property type="entry name" value="Expansin_CBD"/>
</dbReference>
<dbReference type="PRINTS" id="PR01225">
    <property type="entry name" value="EXPANSNFAMLY"/>
</dbReference>
<name>A0A9Q0CWQ0_9POAL</name>
<dbReference type="GO" id="GO:0009664">
    <property type="term" value="P:plant-type cell wall organization"/>
    <property type="evidence" value="ECO:0007669"/>
    <property type="project" value="InterPro"/>
</dbReference>
<dbReference type="PROSITE" id="PS50842">
    <property type="entry name" value="EXPANSIN_EG45"/>
    <property type="match status" value="1"/>
</dbReference>
<dbReference type="SUPFAM" id="SSF53756">
    <property type="entry name" value="UDP-Glycosyltransferase/glycogen phosphorylase"/>
    <property type="match status" value="1"/>
</dbReference>
<organism evidence="9 10">
    <name type="scientific">Rhynchospora breviuscula</name>
    <dbReference type="NCBI Taxonomy" id="2022672"/>
    <lineage>
        <taxon>Eukaryota</taxon>
        <taxon>Viridiplantae</taxon>
        <taxon>Streptophyta</taxon>
        <taxon>Embryophyta</taxon>
        <taxon>Tracheophyta</taxon>
        <taxon>Spermatophyta</taxon>
        <taxon>Magnoliopsida</taxon>
        <taxon>Liliopsida</taxon>
        <taxon>Poales</taxon>
        <taxon>Cyperaceae</taxon>
        <taxon>Cyperoideae</taxon>
        <taxon>Rhynchosporeae</taxon>
        <taxon>Rhynchospora</taxon>
    </lineage>
</organism>
<accession>A0A9Q0CWQ0</accession>
<evidence type="ECO:0000256" key="3">
    <source>
        <dbReference type="ARBA" id="ARBA00022525"/>
    </source>
</evidence>
<comment type="similarity">
    <text evidence="1 6">Belongs to the expansin family. Expansin A subfamily.</text>
</comment>
<evidence type="ECO:0000256" key="6">
    <source>
        <dbReference type="RuleBase" id="RU365023"/>
    </source>
</evidence>
<evidence type="ECO:0000256" key="1">
    <source>
        <dbReference type="ARBA" id="ARBA00005392"/>
    </source>
</evidence>
<dbReference type="PRINTS" id="PR01226">
    <property type="entry name" value="EXPANSIN"/>
</dbReference>
<dbReference type="Pfam" id="PF03330">
    <property type="entry name" value="DPBB_1"/>
    <property type="match status" value="1"/>
</dbReference>
<dbReference type="InterPro" id="IPR007118">
    <property type="entry name" value="Expan_Lol_pI"/>
</dbReference>
<dbReference type="Pfam" id="PF01357">
    <property type="entry name" value="Expansin_C"/>
    <property type="match status" value="1"/>
</dbReference>
<dbReference type="AlphaFoldDB" id="A0A9Q0CWQ0"/>
<reference evidence="9" key="1">
    <citation type="journal article" date="2022" name="Cell">
        <title>Repeat-based holocentromeres influence genome architecture and karyotype evolution.</title>
        <authorList>
            <person name="Hofstatter P.G."/>
            <person name="Thangavel G."/>
            <person name="Lux T."/>
            <person name="Neumann P."/>
            <person name="Vondrak T."/>
            <person name="Novak P."/>
            <person name="Zhang M."/>
            <person name="Costa L."/>
            <person name="Castellani M."/>
            <person name="Scott A."/>
            <person name="Toegelov H."/>
            <person name="Fuchs J."/>
            <person name="Mata-Sucre Y."/>
            <person name="Dias Y."/>
            <person name="Vanzela A.L.L."/>
            <person name="Huettel B."/>
            <person name="Almeida C.C.S."/>
            <person name="Simkova H."/>
            <person name="Souza G."/>
            <person name="Pedrosa-Harand A."/>
            <person name="Macas J."/>
            <person name="Mayer K.F.X."/>
            <person name="Houben A."/>
            <person name="Marques A."/>
        </authorList>
    </citation>
    <scope>NUCLEOTIDE SEQUENCE</scope>
    <source>
        <strain evidence="9">RhyBre1mFocal</strain>
    </source>
</reference>
<dbReference type="Gene3D" id="2.60.40.760">
    <property type="entry name" value="Expansin, cellulose-binding-like domain"/>
    <property type="match status" value="1"/>
</dbReference>
<sequence length="367" mass="40261">MASAHVLILPFPYQGHVIPLMELSHSLVEHGFKVTFVNTEFNHARVLQALPNEGGYLKGINLVSIPDGLLPGEDRNNLGLMAEGFTKAMPGHLEELIRENNEKGEDTIKWLIADQTMGWSFPIAKKMGVRIACFWPASTACLTIMMLIPKLIEHGVLDEKGGACGYGDLNQQGYGLQTAALSTALFNNGSTCGACFELQCYNSTQWCSPGSIQITATNFCPPDLSKPSDNGGWCNPPRKHFDLSMPMFVKIVKDYHAGIVPVQFRRIPCVKQGGIRFTMQGNPNSILVLVYNVAGAGDLTAVSVKGSNTDWIQMSRNWGENWQANVQLVGQALSFQVTTTDGKTVESDDVVPQNWQFGQTFQSSQNF</sequence>
<gene>
    <name evidence="9" type="ORF">LUZ63_001367</name>
</gene>
<comment type="caution">
    <text evidence="9">The sequence shown here is derived from an EMBL/GenBank/DDBJ whole genome shotgun (WGS) entry which is preliminary data.</text>
</comment>
<dbReference type="InterPro" id="IPR036908">
    <property type="entry name" value="RlpA-like_sf"/>
</dbReference>
<keyword evidence="4" id="KW-0732">Signal</keyword>
<proteinExistence type="inferred from homology"/>
<dbReference type="OrthoDB" id="5823761at2759"/>
<evidence type="ECO:0000313" key="10">
    <source>
        <dbReference type="Proteomes" id="UP001151287"/>
    </source>
</evidence>
<dbReference type="PROSITE" id="PS50843">
    <property type="entry name" value="EXPANSIN_CBD"/>
    <property type="match status" value="1"/>
</dbReference>
<dbReference type="EMBL" id="JAMQYH010000001">
    <property type="protein sequence ID" value="KAJ1701588.1"/>
    <property type="molecule type" value="Genomic_DNA"/>
</dbReference>
<evidence type="ECO:0000256" key="5">
    <source>
        <dbReference type="ARBA" id="ARBA00023136"/>
    </source>
</evidence>
<evidence type="ECO:0000259" key="7">
    <source>
        <dbReference type="PROSITE" id="PS50842"/>
    </source>
</evidence>
<protein>
    <recommendedName>
        <fullName evidence="6">Expansin</fullName>
    </recommendedName>
</protein>
<keyword evidence="10" id="KW-1185">Reference proteome</keyword>
<keyword evidence="6" id="KW-0961">Cell wall biogenesis/degradation</keyword>
<dbReference type="Gene3D" id="2.40.40.10">
    <property type="entry name" value="RlpA-like domain"/>
    <property type="match status" value="1"/>
</dbReference>
<dbReference type="CDD" id="cd22274">
    <property type="entry name" value="DPBB_EXPA_N"/>
    <property type="match status" value="1"/>
</dbReference>
<evidence type="ECO:0000256" key="4">
    <source>
        <dbReference type="ARBA" id="ARBA00022729"/>
    </source>
</evidence>
<dbReference type="GO" id="GO:0016020">
    <property type="term" value="C:membrane"/>
    <property type="evidence" value="ECO:0007669"/>
    <property type="project" value="UniProtKB-SubCell"/>
</dbReference>
<dbReference type="InterPro" id="IPR002963">
    <property type="entry name" value="Expansin"/>
</dbReference>
<evidence type="ECO:0000259" key="8">
    <source>
        <dbReference type="PROSITE" id="PS50843"/>
    </source>
</evidence>
<dbReference type="SUPFAM" id="SSF49590">
    <property type="entry name" value="PHL pollen allergen"/>
    <property type="match status" value="1"/>
</dbReference>
<evidence type="ECO:0000256" key="2">
    <source>
        <dbReference type="ARBA" id="ARBA00022512"/>
    </source>
</evidence>
<comment type="subcellular location">
    <subcellularLocation>
        <location evidence="6">Secreted</location>
        <location evidence="6">Cell wall</location>
    </subcellularLocation>
    <subcellularLocation>
        <location evidence="6">Membrane</location>
        <topology evidence="6">Peripheral membrane protein</topology>
    </subcellularLocation>
</comment>
<dbReference type="FunFam" id="3.40.50.2000:FF:000108">
    <property type="entry name" value="UDP-glycosyltransferase 83A1"/>
    <property type="match status" value="1"/>
</dbReference>
<keyword evidence="3 6" id="KW-0964">Secreted</keyword>
<feature type="domain" description="Expansin-like EG45" evidence="7">
    <location>
        <begin position="161"/>
        <end position="274"/>
    </location>
</feature>
<feature type="domain" description="Expansin-like CBD" evidence="8">
    <location>
        <begin position="284"/>
        <end position="363"/>
    </location>
</feature>
<dbReference type="PANTHER" id="PTHR31867">
    <property type="entry name" value="EXPANSIN-A15"/>
    <property type="match status" value="1"/>
</dbReference>
<evidence type="ECO:0000313" key="9">
    <source>
        <dbReference type="EMBL" id="KAJ1701588.1"/>
    </source>
</evidence>
<keyword evidence="2 6" id="KW-0134">Cell wall</keyword>
<dbReference type="SUPFAM" id="SSF50685">
    <property type="entry name" value="Barwin-like endoglucanases"/>
    <property type="match status" value="1"/>
</dbReference>
<dbReference type="Proteomes" id="UP001151287">
    <property type="component" value="Unassembled WGS sequence"/>
</dbReference>
<dbReference type="SMART" id="SM00837">
    <property type="entry name" value="DPBB_1"/>
    <property type="match status" value="1"/>
</dbReference>